<dbReference type="InterPro" id="IPR036116">
    <property type="entry name" value="FN3_sf"/>
</dbReference>
<reference evidence="14" key="2">
    <citation type="submission" date="2025-08" db="UniProtKB">
        <authorList>
            <consortium name="Ensembl"/>
        </authorList>
    </citation>
    <scope>IDENTIFICATION</scope>
</reference>
<feature type="domain" description="Fibronectin type-III" evidence="13">
    <location>
        <begin position="334"/>
        <end position="426"/>
    </location>
</feature>
<feature type="domain" description="Fibronectin type-III" evidence="13">
    <location>
        <begin position="230"/>
        <end position="329"/>
    </location>
</feature>
<evidence type="ECO:0000256" key="12">
    <source>
        <dbReference type="SAM" id="SignalP"/>
    </source>
</evidence>
<feature type="region of interest" description="Disordered" evidence="10">
    <location>
        <begin position="659"/>
        <end position="680"/>
    </location>
</feature>
<keyword evidence="5" id="KW-0677">Repeat</keyword>
<gene>
    <name evidence="14" type="primary">IL6ST</name>
</gene>
<feature type="region of interest" description="Disordered" evidence="10">
    <location>
        <begin position="754"/>
        <end position="805"/>
    </location>
</feature>
<dbReference type="PROSITE" id="PS50853">
    <property type="entry name" value="FN3"/>
    <property type="match status" value="3"/>
</dbReference>
<dbReference type="GO" id="GO:0005886">
    <property type="term" value="C:plasma membrane"/>
    <property type="evidence" value="ECO:0007669"/>
    <property type="project" value="UniProtKB-ARBA"/>
</dbReference>
<dbReference type="PANTHER" id="PTHR48423">
    <property type="entry name" value="INTERLEUKIN-27 RECEPTOR SUBUNIT ALPHA"/>
    <property type="match status" value="1"/>
</dbReference>
<dbReference type="SMART" id="SM00060">
    <property type="entry name" value="FN3"/>
    <property type="match status" value="4"/>
</dbReference>
<keyword evidence="7 11" id="KW-0472">Membrane</keyword>
<evidence type="ECO:0000256" key="3">
    <source>
        <dbReference type="ARBA" id="ARBA00022692"/>
    </source>
</evidence>
<dbReference type="InterPro" id="IPR013783">
    <property type="entry name" value="Ig-like_fold"/>
</dbReference>
<dbReference type="RefSeq" id="XP_018600442.1">
    <property type="nucleotide sequence ID" value="XM_018744926.2"/>
</dbReference>
<comment type="similarity">
    <text evidence="2">Belongs to the type I cytokine receptor family. Type 2 subfamily.</text>
</comment>
<keyword evidence="9" id="KW-0325">Glycoprotein</keyword>
<dbReference type="FunFam" id="2.60.40.10:FF:000524">
    <property type="entry name" value="Interleukin-6 receptor subunit beta"/>
    <property type="match status" value="1"/>
</dbReference>
<keyword evidence="15" id="KW-1185">Reference proteome</keyword>
<feature type="compositionally biased region" description="Low complexity" evidence="10">
    <location>
        <begin position="850"/>
        <end position="860"/>
    </location>
</feature>
<dbReference type="CTD" id="3572"/>
<evidence type="ECO:0000256" key="9">
    <source>
        <dbReference type="ARBA" id="ARBA00023180"/>
    </source>
</evidence>
<dbReference type="Pfam" id="PF06328">
    <property type="entry name" value="Lep_receptor_Ig"/>
    <property type="match status" value="1"/>
</dbReference>
<reference evidence="14 15" key="1">
    <citation type="submission" date="2019-04" db="EMBL/GenBank/DDBJ databases">
        <authorList>
            <consortium name="Wellcome Sanger Institute Data Sharing"/>
        </authorList>
    </citation>
    <scope>NUCLEOTIDE SEQUENCE [LARGE SCALE GENOMIC DNA]</scope>
</reference>
<dbReference type="Proteomes" id="UP000694397">
    <property type="component" value="Chromosome 6"/>
</dbReference>
<accession>A0A8C9RDC4</accession>
<dbReference type="KEGG" id="sfm:108929965"/>
<feature type="transmembrane region" description="Helical" evidence="11">
    <location>
        <begin position="617"/>
        <end position="638"/>
    </location>
</feature>
<reference evidence="14" key="3">
    <citation type="submission" date="2025-09" db="UniProtKB">
        <authorList>
            <consortium name="Ensembl"/>
        </authorList>
    </citation>
    <scope>IDENTIFICATION</scope>
</reference>
<dbReference type="CDD" id="cd00063">
    <property type="entry name" value="FN3"/>
    <property type="match status" value="3"/>
</dbReference>
<feature type="chain" id="PRO_5034330189" evidence="12">
    <location>
        <begin position="23"/>
        <end position="871"/>
    </location>
</feature>
<proteinExistence type="inferred from homology"/>
<feature type="region of interest" description="Disordered" evidence="10">
    <location>
        <begin position="700"/>
        <end position="739"/>
    </location>
</feature>
<feature type="compositionally biased region" description="Basic residues" evidence="10">
    <location>
        <begin position="793"/>
        <end position="803"/>
    </location>
</feature>
<evidence type="ECO:0000256" key="4">
    <source>
        <dbReference type="ARBA" id="ARBA00022729"/>
    </source>
</evidence>
<protein>
    <submittedName>
        <fullName evidence="14">Interleukin 6 cytokine family signal transducer</fullName>
    </submittedName>
</protein>
<feature type="region of interest" description="Disordered" evidence="10">
    <location>
        <begin position="827"/>
        <end position="871"/>
    </location>
</feature>
<dbReference type="AlphaFoldDB" id="A0A8C9RDC4"/>
<evidence type="ECO:0000256" key="8">
    <source>
        <dbReference type="ARBA" id="ARBA00023170"/>
    </source>
</evidence>
<evidence type="ECO:0000259" key="13">
    <source>
        <dbReference type="PROSITE" id="PS50853"/>
    </source>
</evidence>
<dbReference type="InterPro" id="IPR052672">
    <property type="entry name" value="Type1_Cytokine_Rcpt_Type2"/>
</dbReference>
<comment type="subcellular location">
    <subcellularLocation>
        <location evidence="1">Membrane</location>
        <topology evidence="1">Single-pass type I membrane protein</topology>
    </subcellularLocation>
</comment>
<dbReference type="InterPro" id="IPR003961">
    <property type="entry name" value="FN3_dom"/>
</dbReference>
<dbReference type="Gene3D" id="2.60.40.10">
    <property type="entry name" value="Immunoglobulins"/>
    <property type="match status" value="6"/>
</dbReference>
<evidence type="ECO:0000313" key="15">
    <source>
        <dbReference type="Proteomes" id="UP000694397"/>
    </source>
</evidence>
<dbReference type="GeneTree" id="ENSGT00940000159608"/>
<dbReference type="Pfam" id="PF00041">
    <property type="entry name" value="fn3"/>
    <property type="match status" value="1"/>
</dbReference>
<evidence type="ECO:0000256" key="5">
    <source>
        <dbReference type="ARBA" id="ARBA00022737"/>
    </source>
</evidence>
<keyword evidence="8" id="KW-0675">Receptor</keyword>
<keyword evidence="6 11" id="KW-1133">Transmembrane helix</keyword>
<evidence type="ECO:0000256" key="2">
    <source>
        <dbReference type="ARBA" id="ARBA00008921"/>
    </source>
</evidence>
<sequence length="871" mass="97506">MDLLPKALLLVLFLCALCGTSGSIDFCCGTIVPETPVLELGKEFTATCILSEYGRQYTRATADDISWMFRNVTVDRKYYTKINESAISITVNITEETKSPLKCNVISHVLSHPESKNVYGMLFTVGYPPEMPKNLSCWVLQSGDQLSHIMSCTWNPGARDPLLKTTYSLHARYYSTNISNMSIQKNYGELDFQTMPIYTTVTIQVEAENELGKVSSEVLYDPVNILKMNPPKNVKVTTEGFPTTLMVKWKRSINLPQLVLRHTIRFSAVGASVWSEIPVGDIPPENESFRLQNLQPYTDYVVQIRCMNTRDPMYWSEWSTNVTEKTPEDKPSSRPDLWRIIIPSEINSEKRVKLKWKDPLHSNGKILGYNLTITNRDKREILHMGPNEREYTLSSGKHNIRVTVTANNSVGISPPAVLTLNKEHPPVEAVTCVSQDEKLWVYWQLPNSTHVTEFLLEWEEAGQTVWQREPGSSRSAVLKGNFLPFKFYNISVYPLYQSVPGKPYTVGAYLKQGVPLMSPALKVEKSGKNEIELEWSPIPLEKRQGFIVNYIIFYEDSKGERKSEVIGPEVYTYKLKSLASNAKYDVWIIPSTIAGPSQESSRLTVTTRQYAVGEIEAIVVSVCIGFLFLTVMTMAVCINKNKMIKKHIWPQVPDPSNSTIANWSPDFPSRPASPKEGSMTDVSVVEVDIFDKKSMNEEMLKKDKYSSEEHSSGIGGSSCMSSPRQSVSDCDEGDSGQTTASTVQYSSVVASGYKGQTPASLPPFIRSESTQPLLDSEERPEDLHVQEGSGHLPAHRNPRHPYFRRPWAVSEDNPLNLQQIEIGEQNSSSLGFCPVEEGSQQTTPTTENVPAAGSASSGPSYMPQASGYRPQ</sequence>
<name>A0A8C9RDC4_SCLFO</name>
<feature type="compositionally biased region" description="Polar residues" evidence="10">
    <location>
        <begin position="838"/>
        <end position="848"/>
    </location>
</feature>
<evidence type="ECO:0000256" key="11">
    <source>
        <dbReference type="SAM" id="Phobius"/>
    </source>
</evidence>
<feature type="compositionally biased region" description="Basic and acidic residues" evidence="10">
    <location>
        <begin position="700"/>
        <end position="711"/>
    </location>
</feature>
<dbReference type="InterPro" id="IPR010457">
    <property type="entry name" value="IgC2-like_lig-bd"/>
</dbReference>
<keyword evidence="4 12" id="KW-0732">Signal</keyword>
<feature type="domain" description="Fibronectin type-III" evidence="13">
    <location>
        <begin position="515"/>
        <end position="610"/>
    </location>
</feature>
<dbReference type="PANTHER" id="PTHR48423:SF1">
    <property type="entry name" value="INTERLEUKIN-27 RECEPTOR SUBUNIT ALPHA"/>
    <property type="match status" value="1"/>
</dbReference>
<dbReference type="OrthoDB" id="9934532at2759"/>
<dbReference type="Ensembl" id="ENSSFOT00015010261.2">
    <property type="protein sequence ID" value="ENSSFOP00015010123.1"/>
    <property type="gene ID" value="ENSSFOG00015006588.2"/>
</dbReference>
<evidence type="ECO:0000256" key="7">
    <source>
        <dbReference type="ARBA" id="ARBA00023136"/>
    </source>
</evidence>
<evidence type="ECO:0000256" key="10">
    <source>
        <dbReference type="SAM" id="MobiDB-lite"/>
    </source>
</evidence>
<dbReference type="SUPFAM" id="SSF49265">
    <property type="entry name" value="Fibronectin type III"/>
    <property type="match status" value="4"/>
</dbReference>
<evidence type="ECO:0000256" key="6">
    <source>
        <dbReference type="ARBA" id="ARBA00022989"/>
    </source>
</evidence>
<evidence type="ECO:0000256" key="1">
    <source>
        <dbReference type="ARBA" id="ARBA00004479"/>
    </source>
</evidence>
<keyword evidence="3 11" id="KW-0812">Transmembrane</keyword>
<dbReference type="GeneID" id="108929965"/>
<evidence type="ECO:0000313" key="14">
    <source>
        <dbReference type="Ensembl" id="ENSSFOP00015010123.1"/>
    </source>
</evidence>
<organism evidence="14 15">
    <name type="scientific">Scleropages formosus</name>
    <name type="common">Asian bonytongue</name>
    <name type="synonym">Osteoglossum formosum</name>
    <dbReference type="NCBI Taxonomy" id="113540"/>
    <lineage>
        <taxon>Eukaryota</taxon>
        <taxon>Metazoa</taxon>
        <taxon>Chordata</taxon>
        <taxon>Craniata</taxon>
        <taxon>Vertebrata</taxon>
        <taxon>Euteleostomi</taxon>
        <taxon>Actinopterygii</taxon>
        <taxon>Neopterygii</taxon>
        <taxon>Teleostei</taxon>
        <taxon>Osteoglossocephala</taxon>
        <taxon>Osteoglossomorpha</taxon>
        <taxon>Osteoglossiformes</taxon>
        <taxon>Osteoglossidae</taxon>
        <taxon>Scleropages</taxon>
    </lineage>
</organism>
<feature type="signal peptide" evidence="12">
    <location>
        <begin position="1"/>
        <end position="22"/>
    </location>
</feature>